<reference evidence="3" key="1">
    <citation type="journal article" date="2019" name="Int. J. Syst. Evol. Microbiol.">
        <title>The Global Catalogue of Microorganisms (GCM) 10K type strain sequencing project: providing services to taxonomists for standard genome sequencing and annotation.</title>
        <authorList>
            <consortium name="The Broad Institute Genomics Platform"/>
            <consortium name="The Broad Institute Genome Sequencing Center for Infectious Disease"/>
            <person name="Wu L."/>
            <person name="Ma J."/>
        </authorList>
    </citation>
    <scope>NUCLEOTIDE SEQUENCE [LARGE SCALE GENOMIC DNA]</scope>
    <source>
        <strain evidence="3">KLKA75</strain>
    </source>
</reference>
<dbReference type="EMBL" id="JBHSIT010000014">
    <property type="protein sequence ID" value="MFC4912939.1"/>
    <property type="molecule type" value="Genomic_DNA"/>
</dbReference>
<proteinExistence type="predicted"/>
<keyword evidence="3" id="KW-1185">Reference proteome</keyword>
<feature type="region of interest" description="Disordered" evidence="1">
    <location>
        <begin position="1"/>
        <end position="49"/>
    </location>
</feature>
<evidence type="ECO:0000313" key="2">
    <source>
        <dbReference type="EMBL" id="MFC4912939.1"/>
    </source>
</evidence>
<accession>A0ABV9U9U1</accession>
<dbReference type="Proteomes" id="UP001595872">
    <property type="component" value="Unassembled WGS sequence"/>
</dbReference>
<evidence type="ECO:0000313" key="3">
    <source>
        <dbReference type="Proteomes" id="UP001595872"/>
    </source>
</evidence>
<name>A0ABV9U9U1_9ACTN</name>
<evidence type="ECO:0000256" key="1">
    <source>
        <dbReference type="SAM" id="MobiDB-lite"/>
    </source>
</evidence>
<sequence length="49" mass="5206">MSAESLRKQNGTQPKAVRETDGDHASDDEKLLLTPLPEPAAEQGADEAS</sequence>
<gene>
    <name evidence="2" type="ORF">ACFPCY_36960</name>
</gene>
<feature type="compositionally biased region" description="Low complexity" evidence="1">
    <location>
        <begin position="32"/>
        <end position="42"/>
    </location>
</feature>
<protein>
    <submittedName>
        <fullName evidence="2">Uncharacterized protein</fullName>
    </submittedName>
</protein>
<organism evidence="2 3">
    <name type="scientific">Actinomadura gamaensis</name>
    <dbReference type="NCBI Taxonomy" id="1763541"/>
    <lineage>
        <taxon>Bacteria</taxon>
        <taxon>Bacillati</taxon>
        <taxon>Actinomycetota</taxon>
        <taxon>Actinomycetes</taxon>
        <taxon>Streptosporangiales</taxon>
        <taxon>Thermomonosporaceae</taxon>
        <taxon>Actinomadura</taxon>
    </lineage>
</organism>
<feature type="compositionally biased region" description="Basic and acidic residues" evidence="1">
    <location>
        <begin position="16"/>
        <end position="31"/>
    </location>
</feature>
<comment type="caution">
    <text evidence="2">The sequence shown here is derived from an EMBL/GenBank/DDBJ whole genome shotgun (WGS) entry which is preliminary data.</text>
</comment>
<dbReference type="RefSeq" id="WP_378263360.1">
    <property type="nucleotide sequence ID" value="NZ_JBHSIT010000014.1"/>
</dbReference>